<dbReference type="Proteomes" id="UP000789920">
    <property type="component" value="Unassembled WGS sequence"/>
</dbReference>
<sequence>MARNPHILDGLESVKAPAADFYDFVQASVDIPEEGFEVECQDDDMNIEGLQEFEQVLVEGQTNILDESENDEHAQNDDITEEFRIGLDQLSDDDSHESNAEDVEESDASEIDSAKKIVKEELDKLFTRQRELTGEVAKLETNLNKKLSDLRGEINAVMQGRIQNQVNTLLIEIEQKKILLAEAAQRVTGIKEKMESKVEALLA</sequence>
<feature type="non-terminal residue" evidence="1">
    <location>
        <position position="203"/>
    </location>
</feature>
<comment type="caution">
    <text evidence="1">The sequence shown here is derived from an EMBL/GenBank/DDBJ whole genome shotgun (WGS) entry which is preliminary data.</text>
</comment>
<evidence type="ECO:0000313" key="1">
    <source>
        <dbReference type="EMBL" id="CAG8582574.1"/>
    </source>
</evidence>
<gene>
    <name evidence="1" type="ORF">RPERSI_LOCUS5208</name>
</gene>
<name>A0ACA9MDI9_9GLOM</name>
<dbReference type="EMBL" id="CAJVQC010007676">
    <property type="protein sequence ID" value="CAG8582574.1"/>
    <property type="molecule type" value="Genomic_DNA"/>
</dbReference>
<reference evidence="1" key="1">
    <citation type="submission" date="2021-06" db="EMBL/GenBank/DDBJ databases">
        <authorList>
            <person name="Kallberg Y."/>
            <person name="Tangrot J."/>
            <person name="Rosling A."/>
        </authorList>
    </citation>
    <scope>NUCLEOTIDE SEQUENCE</scope>
    <source>
        <strain evidence="1">MA461A</strain>
    </source>
</reference>
<evidence type="ECO:0000313" key="2">
    <source>
        <dbReference type="Proteomes" id="UP000789920"/>
    </source>
</evidence>
<organism evidence="1 2">
    <name type="scientific">Racocetra persica</name>
    <dbReference type="NCBI Taxonomy" id="160502"/>
    <lineage>
        <taxon>Eukaryota</taxon>
        <taxon>Fungi</taxon>
        <taxon>Fungi incertae sedis</taxon>
        <taxon>Mucoromycota</taxon>
        <taxon>Glomeromycotina</taxon>
        <taxon>Glomeromycetes</taxon>
        <taxon>Diversisporales</taxon>
        <taxon>Gigasporaceae</taxon>
        <taxon>Racocetra</taxon>
    </lineage>
</organism>
<protein>
    <submittedName>
        <fullName evidence="1">31282_t:CDS:1</fullName>
    </submittedName>
</protein>
<keyword evidence="2" id="KW-1185">Reference proteome</keyword>
<proteinExistence type="predicted"/>
<accession>A0ACA9MDI9</accession>